<evidence type="ECO:0000259" key="2">
    <source>
        <dbReference type="PROSITE" id="PS50010"/>
    </source>
</evidence>
<dbReference type="EMBL" id="JADGJH010000351">
    <property type="protein sequence ID" value="KAJ3130807.1"/>
    <property type="molecule type" value="Genomic_DNA"/>
</dbReference>
<gene>
    <name evidence="3" type="primary">ECT2_3</name>
    <name evidence="3" type="ORF">HK100_007445</name>
</gene>
<dbReference type="GO" id="GO:0005085">
    <property type="term" value="F:guanyl-nucleotide exchange factor activity"/>
    <property type="evidence" value="ECO:0007669"/>
    <property type="project" value="InterPro"/>
</dbReference>
<proteinExistence type="predicted"/>
<dbReference type="Pfam" id="PF00621">
    <property type="entry name" value="RhoGEF"/>
    <property type="match status" value="1"/>
</dbReference>
<reference evidence="3" key="1">
    <citation type="submission" date="2020-05" db="EMBL/GenBank/DDBJ databases">
        <title>Phylogenomic resolution of chytrid fungi.</title>
        <authorList>
            <person name="Stajich J.E."/>
            <person name="Amses K."/>
            <person name="Simmons R."/>
            <person name="Seto K."/>
            <person name="Myers J."/>
            <person name="Bonds A."/>
            <person name="Quandt C.A."/>
            <person name="Barry K."/>
            <person name="Liu P."/>
            <person name="Grigoriev I."/>
            <person name="Longcore J.E."/>
            <person name="James T.Y."/>
        </authorList>
    </citation>
    <scope>NUCLEOTIDE SEQUENCE</scope>
    <source>
        <strain evidence="3">JEL0513</strain>
    </source>
</reference>
<dbReference type="PROSITE" id="PS50010">
    <property type="entry name" value="DH_2"/>
    <property type="match status" value="1"/>
</dbReference>
<dbReference type="GO" id="GO:0005737">
    <property type="term" value="C:cytoplasm"/>
    <property type="evidence" value="ECO:0007669"/>
    <property type="project" value="TreeGrafter"/>
</dbReference>
<dbReference type="AlphaFoldDB" id="A0AAD5XFU3"/>
<dbReference type="InterPro" id="IPR000219">
    <property type="entry name" value="DH_dom"/>
</dbReference>
<dbReference type="PANTHER" id="PTHR12673:SF254">
    <property type="entry name" value="RHOGEF DOMAIN-CONTAINING PROTEIN GXCH"/>
    <property type="match status" value="1"/>
</dbReference>
<dbReference type="SMART" id="SM00325">
    <property type="entry name" value="RhoGEF"/>
    <property type="match status" value="1"/>
</dbReference>
<accession>A0AAD5XFU3</accession>
<evidence type="ECO:0000313" key="3">
    <source>
        <dbReference type="EMBL" id="KAJ3130807.1"/>
    </source>
</evidence>
<feature type="domain" description="DH" evidence="2">
    <location>
        <begin position="55"/>
        <end position="243"/>
    </location>
</feature>
<name>A0AAD5XFU3_9FUNG</name>
<sequence>MLVFAPVLIDAISASLTDDPWDMSPVANYIPNPSQSSREIYDPYSHLTSDPSLITRGYVVQEILATEQTYFQELGILKNVIKKKLIELKIISQSSINVIFSGIDHLYDLHSTILYEFEEACSLDTWQRTMSMIGDIFLTHASEFETAYVLYIDGKHNADITLKREIASSGKNFRVFLDICSKSRETKKTDLAELLLRPMSRATRYPILLRELEKQTPVDHPDKIPLSQALKTMTEIATKVDNRMHSSQQAALLFQTRRETHECPQELINGDRTLLADFDAFLENPLPPLQQTSSLTSRTSAVTSSTLTRSATVSTTATTPIYASGGGTGGFRCRLFLCSDLLMVTAYIRVPAPASKFFGGNTSGVGVAASTFKYQFVRFIDFRDVEDVSRDSETGADTLRIRMMDPSSVNSEVAASNGDSGESANGGQQQLKISLSTRLDSRGQLLPLTIDLRFDMAPLSNRQKKLRDEFVTLLQNKVREKQVQRHEELKKLKADSGDNESQEQQKKRQE</sequence>
<dbReference type="InterPro" id="IPR051092">
    <property type="entry name" value="FYVE_RhoGEF_PH"/>
</dbReference>
<dbReference type="Proteomes" id="UP001211907">
    <property type="component" value="Unassembled WGS sequence"/>
</dbReference>
<dbReference type="SUPFAM" id="SSF48065">
    <property type="entry name" value="DBL homology domain (DH-domain)"/>
    <property type="match status" value="1"/>
</dbReference>
<dbReference type="InterPro" id="IPR035899">
    <property type="entry name" value="DBL_dom_sf"/>
</dbReference>
<evidence type="ECO:0000256" key="1">
    <source>
        <dbReference type="SAM" id="MobiDB-lite"/>
    </source>
</evidence>
<feature type="region of interest" description="Disordered" evidence="1">
    <location>
        <begin position="407"/>
        <end position="429"/>
    </location>
</feature>
<keyword evidence="4" id="KW-1185">Reference proteome</keyword>
<protein>
    <submittedName>
        <fullName evidence="3">Protein T2</fullName>
    </submittedName>
</protein>
<evidence type="ECO:0000313" key="4">
    <source>
        <dbReference type="Proteomes" id="UP001211907"/>
    </source>
</evidence>
<dbReference type="CDD" id="cd00160">
    <property type="entry name" value="RhoGEF"/>
    <property type="match status" value="1"/>
</dbReference>
<feature type="compositionally biased region" description="Basic and acidic residues" evidence="1">
    <location>
        <begin position="482"/>
        <end position="496"/>
    </location>
</feature>
<organism evidence="3 4">
    <name type="scientific">Physocladia obscura</name>
    <dbReference type="NCBI Taxonomy" id="109957"/>
    <lineage>
        <taxon>Eukaryota</taxon>
        <taxon>Fungi</taxon>
        <taxon>Fungi incertae sedis</taxon>
        <taxon>Chytridiomycota</taxon>
        <taxon>Chytridiomycota incertae sedis</taxon>
        <taxon>Chytridiomycetes</taxon>
        <taxon>Chytridiales</taxon>
        <taxon>Chytriomycetaceae</taxon>
        <taxon>Physocladia</taxon>
    </lineage>
</organism>
<comment type="caution">
    <text evidence="3">The sequence shown here is derived from an EMBL/GenBank/DDBJ whole genome shotgun (WGS) entry which is preliminary data.</text>
</comment>
<dbReference type="PANTHER" id="PTHR12673">
    <property type="entry name" value="FACIOGENITAL DYSPLASIA PROTEIN"/>
    <property type="match status" value="1"/>
</dbReference>
<dbReference type="Gene3D" id="1.20.900.10">
    <property type="entry name" value="Dbl homology (DH) domain"/>
    <property type="match status" value="1"/>
</dbReference>
<feature type="region of interest" description="Disordered" evidence="1">
    <location>
        <begin position="482"/>
        <end position="510"/>
    </location>
</feature>